<organism evidence="1">
    <name type="scientific">marine sediment metagenome</name>
    <dbReference type="NCBI Taxonomy" id="412755"/>
    <lineage>
        <taxon>unclassified sequences</taxon>
        <taxon>metagenomes</taxon>
        <taxon>ecological metagenomes</taxon>
    </lineage>
</organism>
<gene>
    <name evidence="1" type="ORF">LCGC14_0575720</name>
</gene>
<protein>
    <submittedName>
        <fullName evidence="1">Uncharacterized protein</fullName>
    </submittedName>
</protein>
<sequence length="89" mass="9663">MSRASIAGVFAVQGERIKPQDQSDFVRAVNLLNKVINRVAEYEPEAGYYMSVADLNLMVGPSHIGSGGSPLYDNVALSWTIDNADCGDW</sequence>
<dbReference type="AlphaFoldDB" id="A0A0F9RMW3"/>
<evidence type="ECO:0000313" key="1">
    <source>
        <dbReference type="EMBL" id="KKN56094.1"/>
    </source>
</evidence>
<comment type="caution">
    <text evidence="1">The sequence shown here is derived from an EMBL/GenBank/DDBJ whole genome shotgun (WGS) entry which is preliminary data.</text>
</comment>
<proteinExistence type="predicted"/>
<accession>A0A0F9RMW3</accession>
<dbReference type="EMBL" id="LAZR01000858">
    <property type="protein sequence ID" value="KKN56094.1"/>
    <property type="molecule type" value="Genomic_DNA"/>
</dbReference>
<name>A0A0F9RMW3_9ZZZZ</name>
<reference evidence="1" key="1">
    <citation type="journal article" date="2015" name="Nature">
        <title>Complex archaea that bridge the gap between prokaryotes and eukaryotes.</title>
        <authorList>
            <person name="Spang A."/>
            <person name="Saw J.H."/>
            <person name="Jorgensen S.L."/>
            <person name="Zaremba-Niedzwiedzka K."/>
            <person name="Martijn J."/>
            <person name="Lind A.E."/>
            <person name="van Eijk R."/>
            <person name="Schleper C."/>
            <person name="Guy L."/>
            <person name="Ettema T.J."/>
        </authorList>
    </citation>
    <scope>NUCLEOTIDE SEQUENCE</scope>
</reference>